<organism evidence="1 2">
    <name type="scientific">Knipowitschia caucasica</name>
    <name type="common">Caucasian dwarf goby</name>
    <name type="synonym">Pomatoschistus caucasicus</name>
    <dbReference type="NCBI Taxonomy" id="637954"/>
    <lineage>
        <taxon>Eukaryota</taxon>
        <taxon>Metazoa</taxon>
        <taxon>Chordata</taxon>
        <taxon>Craniata</taxon>
        <taxon>Vertebrata</taxon>
        <taxon>Euteleostomi</taxon>
        <taxon>Actinopterygii</taxon>
        <taxon>Neopterygii</taxon>
        <taxon>Teleostei</taxon>
        <taxon>Neoteleostei</taxon>
        <taxon>Acanthomorphata</taxon>
        <taxon>Gobiaria</taxon>
        <taxon>Gobiiformes</taxon>
        <taxon>Gobioidei</taxon>
        <taxon>Gobiidae</taxon>
        <taxon>Gobiinae</taxon>
        <taxon>Knipowitschia</taxon>
    </lineage>
</organism>
<reference evidence="1 2" key="1">
    <citation type="submission" date="2024-04" db="EMBL/GenBank/DDBJ databases">
        <authorList>
            <person name="Waldvogel A.-M."/>
            <person name="Schoenle A."/>
        </authorList>
    </citation>
    <scope>NUCLEOTIDE SEQUENCE [LARGE SCALE GENOMIC DNA]</scope>
</reference>
<evidence type="ECO:0000313" key="2">
    <source>
        <dbReference type="Proteomes" id="UP001497482"/>
    </source>
</evidence>
<proteinExistence type="predicted"/>
<dbReference type="EMBL" id="OZ035833">
    <property type="protein sequence ID" value="CAL1573453.1"/>
    <property type="molecule type" value="Genomic_DNA"/>
</dbReference>
<sequence>MSRPYSLLFTSVHTREDILCKPERSRPKPTAPILGRFSGEMSLLSSCLKVYGKGIVKEKAGEIEFTVGRNVGTAIRAC</sequence>
<protein>
    <submittedName>
        <fullName evidence="1">Uncharacterized protein</fullName>
    </submittedName>
</protein>
<dbReference type="Proteomes" id="UP001497482">
    <property type="component" value="Chromosome 11"/>
</dbReference>
<accession>A0AAV2J9E1</accession>
<dbReference type="AlphaFoldDB" id="A0AAV2J9E1"/>
<evidence type="ECO:0000313" key="1">
    <source>
        <dbReference type="EMBL" id="CAL1573453.1"/>
    </source>
</evidence>
<name>A0AAV2J9E1_KNICA</name>
<keyword evidence="2" id="KW-1185">Reference proteome</keyword>
<gene>
    <name evidence="1" type="ORF">KC01_LOCUS5359</name>
</gene>